<dbReference type="Proteomes" id="UP000576087">
    <property type="component" value="Unassembled WGS sequence"/>
</dbReference>
<evidence type="ECO:0000313" key="6">
    <source>
        <dbReference type="Proteomes" id="UP000576087"/>
    </source>
</evidence>
<dbReference type="EMBL" id="JACIHM010000001">
    <property type="protein sequence ID" value="MBB4445774.1"/>
    <property type="molecule type" value="Genomic_DNA"/>
</dbReference>
<accession>A0A7W6S3H0</accession>
<proteinExistence type="predicted"/>
<name>A0A7W6S3H0_9HYPH</name>
<keyword evidence="5" id="KW-1185">Reference proteome</keyword>
<sequence>MTSAKPATSNHSLTMVASIELWTKNVLLPF</sequence>
<evidence type="ECO:0000313" key="3">
    <source>
        <dbReference type="EMBL" id="MBB4445774.1"/>
    </source>
</evidence>
<dbReference type="AlphaFoldDB" id="A0A7W6S3H0"/>
<dbReference type="Proteomes" id="UP000520770">
    <property type="component" value="Unassembled WGS sequence"/>
</dbReference>
<comment type="caution">
    <text evidence="1">The sequence shown here is derived from an EMBL/GenBank/DDBJ whole genome shotgun (WGS) entry which is preliminary data.</text>
</comment>
<gene>
    <name evidence="2" type="ORF">GGE31_001556</name>
    <name evidence="1" type="ORF">GGE33_000229</name>
    <name evidence="3" type="ORF">GGE35_001556</name>
</gene>
<evidence type="ECO:0000313" key="1">
    <source>
        <dbReference type="EMBL" id="MBB4346521.1"/>
    </source>
</evidence>
<reference evidence="4 5" key="1">
    <citation type="submission" date="2020-08" db="EMBL/GenBank/DDBJ databases">
        <title>Genomic Encyclopedia of Type Strains, Phase IV (KMG-V): Genome sequencing to study the core and pangenomes of soil and plant-associated prokaryotes.</title>
        <authorList>
            <person name="Whitman W."/>
        </authorList>
    </citation>
    <scope>NUCLEOTIDE SEQUENCE [LARGE SCALE GENOMIC DNA]</scope>
    <source>
        <strain evidence="2 5">SEMIA 444</strain>
        <strain evidence="1 4">SEMIA 448</strain>
        <strain evidence="3 6">SEMIA 452</strain>
    </source>
</reference>
<evidence type="ECO:0000313" key="5">
    <source>
        <dbReference type="Proteomes" id="UP000524535"/>
    </source>
</evidence>
<protein>
    <submittedName>
        <fullName evidence="1">Uncharacterized protein</fullName>
    </submittedName>
</protein>
<dbReference type="EMBL" id="JACIGW010000001">
    <property type="protein sequence ID" value="MBB4346521.1"/>
    <property type="molecule type" value="Genomic_DNA"/>
</dbReference>
<dbReference type="EMBL" id="JACIGY010000001">
    <property type="protein sequence ID" value="MBB4411085.1"/>
    <property type="molecule type" value="Genomic_DNA"/>
</dbReference>
<organism evidence="1 4">
    <name type="scientific">Aliirhizobium cellulosilyticum</name>
    <dbReference type="NCBI Taxonomy" id="393664"/>
    <lineage>
        <taxon>Bacteria</taxon>
        <taxon>Pseudomonadati</taxon>
        <taxon>Pseudomonadota</taxon>
        <taxon>Alphaproteobacteria</taxon>
        <taxon>Hyphomicrobiales</taxon>
        <taxon>Rhizobiaceae</taxon>
        <taxon>Aliirhizobium</taxon>
    </lineage>
</organism>
<dbReference type="Proteomes" id="UP000524535">
    <property type="component" value="Unassembled WGS sequence"/>
</dbReference>
<evidence type="ECO:0000313" key="2">
    <source>
        <dbReference type="EMBL" id="MBB4411085.1"/>
    </source>
</evidence>
<evidence type="ECO:0000313" key="4">
    <source>
        <dbReference type="Proteomes" id="UP000520770"/>
    </source>
</evidence>